<dbReference type="Gene3D" id="3.60.21.10">
    <property type="match status" value="2"/>
</dbReference>
<dbReference type="GO" id="GO:0003993">
    <property type="term" value="F:acid phosphatase activity"/>
    <property type="evidence" value="ECO:0007669"/>
    <property type="project" value="InterPro"/>
</dbReference>
<evidence type="ECO:0000256" key="2">
    <source>
        <dbReference type="ARBA" id="ARBA00023295"/>
    </source>
</evidence>
<dbReference type="PROSITE" id="PS50853">
    <property type="entry name" value="FN3"/>
    <property type="match status" value="1"/>
</dbReference>
<keyword evidence="3" id="KW-0624">Polysaccharide degradation</keyword>
<dbReference type="SUPFAM" id="SSF49899">
    <property type="entry name" value="Concanavalin A-like lectins/glucanases"/>
    <property type="match status" value="1"/>
</dbReference>
<feature type="compositionally biased region" description="Low complexity" evidence="4">
    <location>
        <begin position="2249"/>
        <end position="2261"/>
    </location>
</feature>
<evidence type="ECO:0000256" key="3">
    <source>
        <dbReference type="ARBA" id="ARBA00023326"/>
    </source>
</evidence>
<dbReference type="InterPro" id="IPR004843">
    <property type="entry name" value="Calcineurin-like_PHP"/>
</dbReference>
<keyword evidence="3" id="KW-0119">Carbohydrate metabolism</keyword>
<feature type="domain" description="Fibronectin type-III" evidence="6">
    <location>
        <begin position="2177"/>
        <end position="2268"/>
    </location>
</feature>
<keyword evidence="5" id="KW-0812">Transmembrane</keyword>
<feature type="compositionally biased region" description="Acidic residues" evidence="4">
    <location>
        <begin position="2267"/>
        <end position="2298"/>
    </location>
</feature>
<reference evidence="7 8" key="1">
    <citation type="submission" date="2017-11" db="EMBL/GenBank/DDBJ databases">
        <title>Genomic Encyclopedia of Archaeal and Bacterial Type Strains, Phase II (KMG-II): From Individual Species to Whole Genera.</title>
        <authorList>
            <person name="Goeker M."/>
        </authorList>
    </citation>
    <scope>NUCLEOTIDE SEQUENCE [LARGE SCALE GENOMIC DNA]</scope>
    <source>
        <strain evidence="7 8">DSM 25625</strain>
    </source>
</reference>
<dbReference type="InterPro" id="IPR051918">
    <property type="entry name" value="STPP_CPPED1"/>
</dbReference>
<dbReference type="PANTHER" id="PTHR43143:SF1">
    <property type="entry name" value="SERINE_THREONINE-PROTEIN PHOSPHATASE CPPED1"/>
    <property type="match status" value="1"/>
</dbReference>
<gene>
    <name evidence="7" type="ORF">CLV54_1460</name>
</gene>
<accession>A0A2M9C0C6</accession>
<evidence type="ECO:0000313" key="7">
    <source>
        <dbReference type="EMBL" id="PJJ63785.1"/>
    </source>
</evidence>
<dbReference type="Pfam" id="PF00041">
    <property type="entry name" value="fn3"/>
    <property type="match status" value="1"/>
</dbReference>
<dbReference type="InterPro" id="IPR029052">
    <property type="entry name" value="Metallo-depent_PP-like"/>
</dbReference>
<dbReference type="OrthoDB" id="3187809at2"/>
<dbReference type="Proteomes" id="UP000230161">
    <property type="component" value="Unassembled WGS sequence"/>
</dbReference>
<evidence type="ECO:0000256" key="4">
    <source>
        <dbReference type="SAM" id="MobiDB-lite"/>
    </source>
</evidence>
<sequence length="2461" mass="257784">MTHAKHDRPRSLTRLLVAVSAAVVLAVGGIVPAAVAAGLPGLDGDGTTRAPYQIGSADELRAVADAINSDPGSYAGATYRLTADIDFAGTEFVGINTFTGVFEGAGHVISNIVYGHSTGTNSGRLGFFRQITDATVRNLVLDGVTANNPTSSDWVAGISVLAARSTITGNSVIDAVLSAPNAEKVAGITAEMDGGVTSDNWVDATITANKMAGGISAYSKNGVTIADNLVDADLTVVVGGGANGTRGVDAGLVINYPGNPSGGSAFTGNVAYAGSITYSGKVDGFAGRILGYAGYDGWTANDNLANSAITIGGAPVVGPGTKNQQGTDVTTEQLAQRATYEGLGWDFANAWRFDETLQHPVPNFVYSLFGEGTAQSPYEIGSEDDLEFLAAQLNNGNALYTGAKSFVVTSDLDFAGRSAWPGINTFTGVLDGTGHRISNLVYGPGDAGKSLGFFRQITDATVRNLVLDGVTADNGTATQFVSGLTVYATRSTITGNTLLDAELVGRSAEKVSGLVAELDGGRVTDNWVDVTATAAKMPGGAVAYTKNGGVIANNLVEAELTVLASGGSNGTRGIDAGFAISYPGNPSNGASFSGNVAYAGSIAYTGKVDGFTGRVVGYTGYEGWTASKNLANPAITIGGAPVAAPGTKNQHGADTSSEALAQRATYEAIGWDFATAWRFDEELGHPIPKYVLPGEVPNRVTATFYGDPSTQRAFTWYSTIESDSGAVVLSTDREFPEGSSTVQVAATRETNEHGETFYRAIATELTPGTRYYYRLGDAVEAVWSAAGSFTTNAGSGDFTFVDLTDTQAQNLGEAQLSAATMAKSLKYVPDAQFVMHNGDIVEHGDVEQDWTDMLDSARPSLMNTTIVPAVGNHDQSKNALTDHFTLEAPNGQDTSSGAYYSFTYNSAHFMVLNSNEDGAQAISPSQLEWLRADATAARAAGAKWLILSLHKGPYSTANHISDPDVKAMRAVLMPVIDELDIDLVLQGHDHVMSRSKVLVSDPAGVEGARAVEATKYTEIINGKRVEYTVDPQGTIFFLPNTAGAKHYTQATSANGFDLESYLQLFDRTGEQATENFAAISVADEKLTVDVYDIRNQGIPRVFESFGIDRSLSPADAQIAALPALEAVTVADAAAVNAARATVDGLNSAQREALANLRALEALEHRLRELAGLVSADGSVVAWAKPDADERQAITVRNDTRSDFAGTPVQLRIADTPDGSADALGFFSPDGVPLPYEVETWRPGAVSTVWVRMPQLPAESATVVWAYFGGGAAANDPTAVWRDGYSLVEHFAGDTASGRQRVDSTGTATGLVVGSDLTADVSDAGTGETRFEGSRLQYPGDIGGDYDRISISGLYSLTAADLAALSGSAPVIAKESATGDGQATFWQGVVKNESKLGTRIAGNSFEFDNVDINSRFELKTDGEPHLVTQTYDGMTYSVFVDGREVHSQMVEYRTTYPDPAVLTTIGDYYTNTGAISSPFHGVIDEVQIAGIAFTPDFEAFRYANYRGDIVAYGQRVSRTAESVALLVGTPVSGTDVEAGLVEVTGTVSERATLTATVAGEQVFSERIDAGVFSVRVPVDAAGEQSLELRATSVAEPADASAPVSVQLTVSDTTAPAQPAVSDTAGTAGPGASEVTLTATPQTESRERVETTFYADDLVSLDGSNVVVRSGSSSDRVPDALTPASGTVSGELLPTTVGSNANPYQIYEISLTPEQAAQDQFHLVWKGTADDRRVSAYVYDTEAGTWLLKDSEADAEGGAVALDVTARADEHAVSGGKLHLLVWRGLTEVPFGADHDYETQPDVADFDWGLDHVPDTQLYTQATPDMFVDQLRYIADQADERKTSLVIQSGDYVNREYLSQEYQWMNAERGITQLEAAKVPYMVSWGNHDYSDARNGRVMLPKYFPTSRLAESLEGSPWTLGEAQSIDNYYYTAEIGGAKLLVLAIGFWSADNAGDPGLAWARGVIAAHPDYSVIIASHNAVNQGTNGWANGNITSQLVDPFSNVKLVLGGHIAGTGVGMRTAADGARVYGILTDYQSRVYGGQEFMKFLSIDTENDLLYVNTYSPYLQRATSENGAWHQPVSESDIPGFHGADTENYVLEMDLGGTTTRTLAADSLTLAVGAPTTIGAAQTTIGAEPVSMDLLGARSGVPYEWYAQLSDGSGHTTRSAVSTFTLTAAEAPDAPQNVQATVDGDTVTVTWSAPASDGGAAVEQYQVLLSDGTVKTVDAGVLTAGFPGLAPGDYTATVRAKNAAGQSPASAPSASVRVVEEDPGENPGEDPGENPGEDPGENPGEDPGEDPGENPGEGPGENPGENPGEDPEENGTIVVTGSVTVGGEIVVHGSGFAAGTEFEVQLHSDPIVLGTVRSTDAGEFELRAAIPSSVTPGEHTVVVLREGAEVASFRLDVAAADDDASTPTPAPGEGLHGGIAATGVDAAAFIGWGTGAALLLLVGAALVLMRRRRRA</sequence>
<keyword evidence="1" id="KW-0732">Signal</keyword>
<keyword evidence="8" id="KW-1185">Reference proteome</keyword>
<keyword evidence="2" id="KW-0326">Glycosidase</keyword>
<comment type="caution">
    <text evidence="7">The sequence shown here is derived from an EMBL/GenBank/DDBJ whole genome shotgun (WGS) entry which is preliminary data.</text>
</comment>
<dbReference type="GO" id="GO:0046872">
    <property type="term" value="F:metal ion binding"/>
    <property type="evidence" value="ECO:0007669"/>
    <property type="project" value="InterPro"/>
</dbReference>
<dbReference type="GO" id="GO:0016798">
    <property type="term" value="F:hydrolase activity, acting on glycosyl bonds"/>
    <property type="evidence" value="ECO:0007669"/>
    <property type="project" value="UniProtKB-KW"/>
</dbReference>
<feature type="region of interest" description="Disordered" evidence="4">
    <location>
        <begin position="2247"/>
        <end position="2322"/>
    </location>
</feature>
<name>A0A2M9C0C6_9MICO</name>
<feature type="transmembrane region" description="Helical" evidence="5">
    <location>
        <begin position="2435"/>
        <end position="2455"/>
    </location>
</feature>
<dbReference type="SUPFAM" id="SSF49363">
    <property type="entry name" value="Purple acid phosphatase, N-terminal domain"/>
    <property type="match status" value="1"/>
</dbReference>
<dbReference type="Gene3D" id="2.60.40.10">
    <property type="entry name" value="Immunoglobulins"/>
    <property type="match status" value="1"/>
</dbReference>
<dbReference type="EMBL" id="PGFB01000002">
    <property type="protein sequence ID" value="PJJ63785.1"/>
    <property type="molecule type" value="Genomic_DNA"/>
</dbReference>
<dbReference type="Gene3D" id="2.60.40.380">
    <property type="entry name" value="Purple acid phosphatase-like, N-terminal"/>
    <property type="match status" value="1"/>
</dbReference>
<dbReference type="Gene3D" id="2.60.120.200">
    <property type="match status" value="1"/>
</dbReference>
<dbReference type="InterPro" id="IPR008963">
    <property type="entry name" value="Purple_acid_Pase-like_N"/>
</dbReference>
<dbReference type="Gene3D" id="2.160.20.110">
    <property type="match status" value="2"/>
</dbReference>
<dbReference type="Pfam" id="PF16656">
    <property type="entry name" value="Pur_ac_phosph_N"/>
    <property type="match status" value="1"/>
</dbReference>
<evidence type="ECO:0000259" key="6">
    <source>
        <dbReference type="PROSITE" id="PS50853"/>
    </source>
</evidence>
<proteinExistence type="predicted"/>
<dbReference type="SUPFAM" id="SSF56300">
    <property type="entry name" value="Metallo-dependent phosphatases"/>
    <property type="match status" value="2"/>
</dbReference>
<dbReference type="Pfam" id="PF00149">
    <property type="entry name" value="Metallophos"/>
    <property type="match status" value="2"/>
</dbReference>
<dbReference type="InterPro" id="IPR015914">
    <property type="entry name" value="PAPs_N"/>
</dbReference>
<feature type="region of interest" description="Disordered" evidence="4">
    <location>
        <begin position="1611"/>
        <end position="1632"/>
    </location>
</feature>
<evidence type="ECO:0000256" key="5">
    <source>
        <dbReference type="SAM" id="Phobius"/>
    </source>
</evidence>
<evidence type="ECO:0000256" key="1">
    <source>
        <dbReference type="ARBA" id="ARBA00022729"/>
    </source>
</evidence>
<dbReference type="InterPro" id="IPR018765">
    <property type="entry name" value="DUF2341"/>
</dbReference>
<dbReference type="PANTHER" id="PTHR43143">
    <property type="entry name" value="METALLOPHOSPHOESTERASE, CALCINEURIN SUPERFAMILY"/>
    <property type="match status" value="1"/>
</dbReference>
<evidence type="ECO:0000313" key="8">
    <source>
        <dbReference type="Proteomes" id="UP000230161"/>
    </source>
</evidence>
<dbReference type="RefSeq" id="WP_100344245.1">
    <property type="nucleotide sequence ID" value="NZ_PGFB01000002.1"/>
</dbReference>
<dbReference type="InterPro" id="IPR013783">
    <property type="entry name" value="Ig-like_fold"/>
</dbReference>
<keyword evidence="5" id="KW-0472">Membrane</keyword>
<dbReference type="SUPFAM" id="SSF49265">
    <property type="entry name" value="Fibronectin type III"/>
    <property type="match status" value="1"/>
</dbReference>
<organism evidence="7 8">
    <name type="scientific">Compostimonas suwonensis</name>
    <dbReference type="NCBI Taxonomy" id="1048394"/>
    <lineage>
        <taxon>Bacteria</taxon>
        <taxon>Bacillati</taxon>
        <taxon>Actinomycetota</taxon>
        <taxon>Actinomycetes</taxon>
        <taxon>Micrococcales</taxon>
        <taxon>Microbacteriaceae</taxon>
        <taxon>Compostimonas</taxon>
    </lineage>
</organism>
<dbReference type="CDD" id="cd00063">
    <property type="entry name" value="FN3"/>
    <property type="match status" value="1"/>
</dbReference>
<keyword evidence="2" id="KW-0378">Hydrolase</keyword>
<dbReference type="InterPro" id="IPR003961">
    <property type="entry name" value="FN3_dom"/>
</dbReference>
<dbReference type="GO" id="GO:0000272">
    <property type="term" value="P:polysaccharide catabolic process"/>
    <property type="evidence" value="ECO:0007669"/>
    <property type="project" value="UniProtKB-KW"/>
</dbReference>
<dbReference type="SMART" id="SM00060">
    <property type="entry name" value="FN3"/>
    <property type="match status" value="1"/>
</dbReference>
<dbReference type="InterPro" id="IPR036116">
    <property type="entry name" value="FN3_sf"/>
</dbReference>
<dbReference type="Pfam" id="PF10102">
    <property type="entry name" value="DUF2341"/>
    <property type="match status" value="1"/>
</dbReference>
<keyword evidence="5" id="KW-1133">Transmembrane helix</keyword>
<dbReference type="InterPro" id="IPR013320">
    <property type="entry name" value="ConA-like_dom_sf"/>
</dbReference>
<protein>
    <submittedName>
        <fullName evidence="7">Uncharacterized protein DUF2341</fullName>
    </submittedName>
</protein>